<feature type="chain" id="PRO_5032720177" evidence="6">
    <location>
        <begin position="23"/>
        <end position="78"/>
    </location>
</feature>
<comment type="caution">
    <text evidence="7">The sequence shown here is derived from an EMBL/GenBank/DDBJ whole genome shotgun (WGS) entry which is preliminary data.</text>
</comment>
<dbReference type="Pfam" id="PF07333">
    <property type="entry name" value="SLR1-BP"/>
    <property type="match status" value="1"/>
</dbReference>
<evidence type="ECO:0000256" key="1">
    <source>
        <dbReference type="ARBA" id="ARBA00006722"/>
    </source>
</evidence>
<keyword evidence="8" id="KW-1185">Reference proteome</keyword>
<keyword evidence="6" id="KW-0732">Signal</keyword>
<protein>
    <submittedName>
        <fullName evidence="7">Uncharacterized protein</fullName>
    </submittedName>
</protein>
<evidence type="ECO:0000313" key="7">
    <source>
        <dbReference type="EMBL" id="KAF7822539.1"/>
    </source>
</evidence>
<keyword evidence="5" id="KW-1015">Disulfide bond</keyword>
<accession>A0A834TRK7</accession>
<feature type="signal peptide" evidence="6">
    <location>
        <begin position="1"/>
        <end position="22"/>
    </location>
</feature>
<comment type="similarity">
    <text evidence="1">Belongs to the DEFL family.</text>
</comment>
<dbReference type="InterPro" id="IPR010851">
    <property type="entry name" value="DEFL"/>
</dbReference>
<dbReference type="AlphaFoldDB" id="A0A834TRK7"/>
<proteinExistence type="inferred from homology"/>
<evidence type="ECO:0000256" key="3">
    <source>
        <dbReference type="ARBA" id="ARBA00022577"/>
    </source>
</evidence>
<gene>
    <name evidence="7" type="ORF">G2W53_020683</name>
</gene>
<keyword evidence="3" id="KW-0295">Fungicide</keyword>
<evidence type="ECO:0000256" key="6">
    <source>
        <dbReference type="SAM" id="SignalP"/>
    </source>
</evidence>
<dbReference type="GO" id="GO:0031640">
    <property type="term" value="P:killing of cells of another organism"/>
    <property type="evidence" value="ECO:0007669"/>
    <property type="project" value="UniProtKB-KW"/>
</dbReference>
<evidence type="ECO:0000256" key="2">
    <source>
        <dbReference type="ARBA" id="ARBA00022529"/>
    </source>
</evidence>
<keyword evidence="4" id="KW-0611">Plant defense</keyword>
<evidence type="ECO:0000256" key="5">
    <source>
        <dbReference type="ARBA" id="ARBA00023157"/>
    </source>
</evidence>
<keyword evidence="2" id="KW-0929">Antimicrobial</keyword>
<evidence type="ECO:0000313" key="8">
    <source>
        <dbReference type="Proteomes" id="UP000634136"/>
    </source>
</evidence>
<dbReference type="Proteomes" id="UP000634136">
    <property type="component" value="Unassembled WGS sequence"/>
</dbReference>
<organism evidence="7 8">
    <name type="scientific">Senna tora</name>
    <dbReference type="NCBI Taxonomy" id="362788"/>
    <lineage>
        <taxon>Eukaryota</taxon>
        <taxon>Viridiplantae</taxon>
        <taxon>Streptophyta</taxon>
        <taxon>Embryophyta</taxon>
        <taxon>Tracheophyta</taxon>
        <taxon>Spermatophyta</taxon>
        <taxon>Magnoliopsida</taxon>
        <taxon>eudicotyledons</taxon>
        <taxon>Gunneridae</taxon>
        <taxon>Pentapetalae</taxon>
        <taxon>rosids</taxon>
        <taxon>fabids</taxon>
        <taxon>Fabales</taxon>
        <taxon>Fabaceae</taxon>
        <taxon>Caesalpinioideae</taxon>
        <taxon>Cassia clade</taxon>
        <taxon>Senna</taxon>
    </lineage>
</organism>
<dbReference type="GO" id="GO:0050832">
    <property type="term" value="P:defense response to fungus"/>
    <property type="evidence" value="ECO:0007669"/>
    <property type="project" value="UniProtKB-KW"/>
</dbReference>
<name>A0A834TRK7_9FABA</name>
<evidence type="ECO:0000256" key="4">
    <source>
        <dbReference type="ARBA" id="ARBA00022821"/>
    </source>
</evidence>
<dbReference type="EMBL" id="JAAIUW010000007">
    <property type="protein sequence ID" value="KAF7822539.1"/>
    <property type="molecule type" value="Genomic_DNA"/>
</dbReference>
<sequence length="78" mass="8265">MKILSFFIALLVLSAGFGNNNGGIVTEGKVCNLPLAVQAKECKNNECESACKAKYGSDAGGTCNIGVFQICICHYRCN</sequence>
<reference evidence="7" key="1">
    <citation type="submission" date="2020-09" db="EMBL/GenBank/DDBJ databases">
        <title>Genome-Enabled Discovery of Anthraquinone Biosynthesis in Senna tora.</title>
        <authorList>
            <person name="Kang S.-H."/>
            <person name="Pandey R.P."/>
            <person name="Lee C.-M."/>
            <person name="Sim J.-S."/>
            <person name="Jeong J.-T."/>
            <person name="Choi B.-S."/>
            <person name="Jung M."/>
            <person name="Ginzburg D."/>
            <person name="Zhao K."/>
            <person name="Won S.Y."/>
            <person name="Oh T.-J."/>
            <person name="Yu Y."/>
            <person name="Kim N.-H."/>
            <person name="Lee O.R."/>
            <person name="Lee T.-H."/>
            <person name="Bashyal P."/>
            <person name="Kim T.-S."/>
            <person name="Lee W.-H."/>
            <person name="Kawkins C."/>
            <person name="Kim C.-K."/>
            <person name="Kim J.S."/>
            <person name="Ahn B.O."/>
            <person name="Rhee S.Y."/>
            <person name="Sohng J.K."/>
        </authorList>
    </citation>
    <scope>NUCLEOTIDE SEQUENCE</scope>
    <source>
        <tissue evidence="7">Leaf</tissue>
    </source>
</reference>